<comment type="caution">
    <text evidence="1">The sequence shown here is derived from an EMBL/GenBank/DDBJ whole genome shotgun (WGS) entry which is preliminary data.</text>
</comment>
<proteinExistence type="predicted"/>
<evidence type="ECO:0000313" key="2">
    <source>
        <dbReference type="Proteomes" id="UP000836841"/>
    </source>
</evidence>
<dbReference type="Proteomes" id="UP000836841">
    <property type="component" value="Unassembled WGS sequence"/>
</dbReference>
<reference evidence="1 2" key="1">
    <citation type="submission" date="2022-03" db="EMBL/GenBank/DDBJ databases">
        <authorList>
            <person name="Nunn A."/>
            <person name="Chopra R."/>
            <person name="Nunn A."/>
            <person name="Contreras Garrido A."/>
        </authorList>
    </citation>
    <scope>NUCLEOTIDE SEQUENCE [LARGE SCALE GENOMIC DNA]</scope>
</reference>
<sequence length="271" mass="30531">MFVISCELRLGTYFVCKKELDHRLIVLITGLLTAVHQSHFHVLNHQEFLFNDIGDRVAQLLHLELLVPSSQSQYTGVQKDVLLVNTHLIFPMILVIVLSDCSSSPVFLSFYVGFVSSYDIAHPCTDEHEEISKWISHHNHRGNACGVDFIWLRNPSKPRRPLKESFTEAVVGNIKNLVDGLSTNGISALDFLETDGSRITYSQFSQRAWNPCTLVQPEEDGDGNRKQTEEPLDALTVATGIGFNVSKAMFLPSEVEMGMWPENYSYQTMPS</sequence>
<dbReference type="EMBL" id="CAJVSB020000018">
    <property type="protein sequence ID" value="CAH2040621.1"/>
    <property type="molecule type" value="Genomic_DNA"/>
</dbReference>
<protein>
    <submittedName>
        <fullName evidence="1">Uncharacterized protein</fullName>
    </submittedName>
</protein>
<evidence type="ECO:0000313" key="1">
    <source>
        <dbReference type="EMBL" id="CAH2040621.1"/>
    </source>
</evidence>
<accession>A0AAU9REZ4</accession>
<organism evidence="1 2">
    <name type="scientific">Thlaspi arvense</name>
    <name type="common">Field penny-cress</name>
    <dbReference type="NCBI Taxonomy" id="13288"/>
    <lineage>
        <taxon>Eukaryota</taxon>
        <taxon>Viridiplantae</taxon>
        <taxon>Streptophyta</taxon>
        <taxon>Embryophyta</taxon>
        <taxon>Tracheophyta</taxon>
        <taxon>Spermatophyta</taxon>
        <taxon>Magnoliopsida</taxon>
        <taxon>eudicotyledons</taxon>
        <taxon>Gunneridae</taxon>
        <taxon>Pentapetalae</taxon>
        <taxon>rosids</taxon>
        <taxon>malvids</taxon>
        <taxon>Brassicales</taxon>
        <taxon>Brassicaceae</taxon>
        <taxon>Thlaspideae</taxon>
        <taxon>Thlaspi</taxon>
    </lineage>
</organism>
<gene>
    <name evidence="1" type="ORF">TAV2_LOCUS4172</name>
</gene>
<dbReference type="AlphaFoldDB" id="A0AAU9REZ4"/>
<keyword evidence="2" id="KW-1185">Reference proteome</keyword>
<name>A0AAU9REZ4_THLAR</name>